<dbReference type="GO" id="GO:0019290">
    <property type="term" value="P:siderophore biosynthetic process"/>
    <property type="evidence" value="ECO:0007669"/>
    <property type="project" value="InterPro"/>
</dbReference>
<proteinExistence type="predicted"/>
<protein>
    <submittedName>
        <fullName evidence="3">Acetyltransferase</fullName>
    </submittedName>
</protein>
<comment type="caution">
    <text evidence="3">The sequence shown here is derived from an EMBL/GenBank/DDBJ whole genome shotgun (WGS) entry which is preliminary data.</text>
</comment>
<dbReference type="InterPro" id="IPR016181">
    <property type="entry name" value="Acyl_CoA_acyltransferase"/>
</dbReference>
<evidence type="ECO:0000313" key="4">
    <source>
        <dbReference type="Proteomes" id="UP001151079"/>
    </source>
</evidence>
<accession>A0A9X2ZDJ9</accession>
<name>A0A9X2ZDJ9_9FLAO</name>
<dbReference type="GO" id="GO:0016410">
    <property type="term" value="F:N-acyltransferase activity"/>
    <property type="evidence" value="ECO:0007669"/>
    <property type="project" value="TreeGrafter"/>
</dbReference>
<reference evidence="3" key="1">
    <citation type="submission" date="2022-10" db="EMBL/GenBank/DDBJ databases">
        <title>Two novel species of Flavobacterium.</title>
        <authorList>
            <person name="Liu Q."/>
            <person name="Xin Y.-H."/>
        </authorList>
    </citation>
    <scope>NUCLEOTIDE SEQUENCE</scope>
    <source>
        <strain evidence="3">LS1R49</strain>
    </source>
</reference>
<dbReference type="EMBL" id="JAOZEW010000013">
    <property type="protein sequence ID" value="MCV9928625.1"/>
    <property type="molecule type" value="Genomic_DNA"/>
</dbReference>
<evidence type="ECO:0000259" key="2">
    <source>
        <dbReference type="SMART" id="SM01006"/>
    </source>
</evidence>
<dbReference type="SUPFAM" id="SSF55729">
    <property type="entry name" value="Acyl-CoA N-acyltransferases (Nat)"/>
    <property type="match status" value="1"/>
</dbReference>
<dbReference type="Pfam" id="PF13523">
    <property type="entry name" value="Acetyltransf_8"/>
    <property type="match status" value="1"/>
</dbReference>
<evidence type="ECO:0000256" key="1">
    <source>
        <dbReference type="ARBA" id="ARBA00004924"/>
    </source>
</evidence>
<dbReference type="Proteomes" id="UP001151079">
    <property type="component" value="Unassembled WGS sequence"/>
</dbReference>
<organism evidence="3 4">
    <name type="scientific">Flavobacterium shii</name>
    <dbReference type="NCBI Taxonomy" id="2987687"/>
    <lineage>
        <taxon>Bacteria</taxon>
        <taxon>Pseudomonadati</taxon>
        <taxon>Bacteroidota</taxon>
        <taxon>Flavobacteriia</taxon>
        <taxon>Flavobacteriales</taxon>
        <taxon>Flavobacteriaceae</taxon>
        <taxon>Flavobacterium</taxon>
    </lineage>
</organism>
<keyword evidence="4" id="KW-1185">Reference proteome</keyword>
<sequence>MKNLTLLVDPNHNQHIGMDFTKHIPSLGDIHLRQLNLDTDIDFLHQWVTKPYATYWGMEKFSIDEVKAAYQEIAEMPSHDAYIGILNDKPIFLMERYLASNDLIANYYDAHENDFGMHILVGPPEHQIPNFTWNVFSTIMDFIFTNDSVNRIVVEPDTRNEKIHTLNKRAGFVYHKVIELPHKTAHLAFCTKDQYQEALAKEQKNNQDE</sequence>
<feature type="domain" description="Acyltransferase MbtK/IucB-like conserved" evidence="2">
    <location>
        <begin position="33"/>
        <end position="80"/>
    </location>
</feature>
<dbReference type="PANTHER" id="PTHR31438">
    <property type="entry name" value="LYSINE N-ACYLTRANSFERASE C17G9.06C-RELATED"/>
    <property type="match status" value="1"/>
</dbReference>
<evidence type="ECO:0000313" key="3">
    <source>
        <dbReference type="EMBL" id="MCV9928625.1"/>
    </source>
</evidence>
<dbReference type="RefSeq" id="WP_264206737.1">
    <property type="nucleotide sequence ID" value="NZ_JAOZEW010000013.1"/>
</dbReference>
<comment type="pathway">
    <text evidence="1">Siderophore biosynthesis.</text>
</comment>
<dbReference type="AlphaFoldDB" id="A0A9X2ZDJ9"/>
<dbReference type="InterPro" id="IPR019432">
    <property type="entry name" value="Acyltransferase_MbtK/IucB-like"/>
</dbReference>
<dbReference type="SMART" id="SM01006">
    <property type="entry name" value="AlcB"/>
    <property type="match status" value="1"/>
</dbReference>
<dbReference type="PANTHER" id="PTHR31438:SF1">
    <property type="entry name" value="LYSINE N-ACYLTRANSFERASE C17G9.06C-RELATED"/>
    <property type="match status" value="1"/>
</dbReference>
<dbReference type="Gene3D" id="3.40.630.30">
    <property type="match status" value="1"/>
</dbReference>
<gene>
    <name evidence="3" type="ORF">OIU83_13230</name>
</gene>